<evidence type="ECO:0000256" key="2">
    <source>
        <dbReference type="ARBA" id="ARBA00022884"/>
    </source>
</evidence>
<feature type="domain" description="PUM-HD" evidence="5">
    <location>
        <begin position="128"/>
        <end position="480"/>
    </location>
</feature>
<dbReference type="PANTHER" id="PTHR13389:SF0">
    <property type="entry name" value="PUMILIO HOMOLOG 3"/>
    <property type="match status" value="1"/>
</dbReference>
<dbReference type="PROSITE" id="PS50302">
    <property type="entry name" value="PUM"/>
    <property type="match status" value="1"/>
</dbReference>
<dbReference type="PROSITE" id="PS50303">
    <property type="entry name" value="PUM_HD"/>
    <property type="match status" value="1"/>
</dbReference>
<keyword evidence="2" id="KW-0694">RNA-binding</keyword>
<evidence type="ECO:0000256" key="4">
    <source>
        <dbReference type="SAM" id="MobiDB-lite"/>
    </source>
</evidence>
<dbReference type="GO" id="GO:0003729">
    <property type="term" value="F:mRNA binding"/>
    <property type="evidence" value="ECO:0007669"/>
    <property type="project" value="TreeGrafter"/>
</dbReference>
<proteinExistence type="predicted"/>
<dbReference type="InterPro" id="IPR012959">
    <property type="entry name" value="CPL_dom"/>
</dbReference>
<dbReference type="PANTHER" id="PTHR13389">
    <property type="entry name" value="PUMILIO HOMOLOG 3"/>
    <property type="match status" value="1"/>
</dbReference>
<protein>
    <recommendedName>
        <fullName evidence="5">PUM-HD domain-containing protein</fullName>
    </recommendedName>
</protein>
<dbReference type="InterPro" id="IPR011989">
    <property type="entry name" value="ARM-like"/>
</dbReference>
<dbReference type="Proteomes" id="UP001152799">
    <property type="component" value="Chromosome 9"/>
</dbReference>
<dbReference type="InterPro" id="IPR033133">
    <property type="entry name" value="PUM-HD"/>
</dbReference>
<keyword evidence="1" id="KW-0677">Repeat</keyword>
<accession>A0A9N9QK16</accession>
<dbReference type="SUPFAM" id="SSF48371">
    <property type="entry name" value="ARM repeat"/>
    <property type="match status" value="1"/>
</dbReference>
<dbReference type="InterPro" id="IPR040059">
    <property type="entry name" value="PUM3"/>
</dbReference>
<feature type="region of interest" description="Disordered" evidence="4">
    <location>
        <begin position="1"/>
        <end position="69"/>
    </location>
</feature>
<feature type="repeat" description="Pumilio" evidence="3">
    <location>
        <begin position="371"/>
        <end position="408"/>
    </location>
</feature>
<dbReference type="GO" id="GO:0005730">
    <property type="term" value="C:nucleolus"/>
    <property type="evidence" value="ECO:0007669"/>
    <property type="project" value="TreeGrafter"/>
</dbReference>
<evidence type="ECO:0000256" key="1">
    <source>
        <dbReference type="ARBA" id="ARBA00022737"/>
    </source>
</evidence>
<evidence type="ECO:0000256" key="3">
    <source>
        <dbReference type="PROSITE-ProRule" id="PRU00317"/>
    </source>
</evidence>
<keyword evidence="7" id="KW-1185">Reference proteome</keyword>
<dbReference type="InterPro" id="IPR016024">
    <property type="entry name" value="ARM-type_fold"/>
</dbReference>
<sequence>MAKTKKNPAPAEAAETSEKKVKSVKRKKSEEEVTQAEIAPSDETQKPMKSFKKAKGEGKFNKTSKQGDTINAKGFKHKKFQGKPEIKITDKIEDWKKYKAEKKELRVKRIKARTKDNFDRIQEAKKMGEKVRLKTLKEADRIKVINQLHGLIKGNYSKFVVAHDTARIVQWLLKYSSKILVHQISQELIPVTVGMLQSKYGIHCVKRILKCGEDDVRAAVIDQMKGHAVKLASHTISAPVLEYAFSTYATPEQKQLLVQEFYGDLYKNSKDPKVKHIRDVYFNNENMKAATLGACKSNIKKVLNKSLLDSGLVQTVLSQFLQECSNEDKAELITELAPHIVVISNSREGSKAAMHCIWHGTAKDKKIIIKSLKEHLIELSKHEFGHRTIITLVDSVDDTVLLHKVILSEILKNAKDLAVTEWGRKVLLWLVAPADLTIFHPYFIKELDTGRDFSNSKKSIETRRQEILAYSIDTLLNLIIEEPNFWLSSSSLAMEMVAILKAGSGDNLSEALGKIAETIIDVDWNIQEGEEKFAGIEHAGLHMALKKLAKHDKVATEKGNATFGAQLVEALTNEVLKHWLKINRSSFLLVTVFENNNDVTQKNLKAKLKPHVKLLKSQTIPGAKILAEKM</sequence>
<dbReference type="Gene3D" id="1.25.10.10">
    <property type="entry name" value="Leucine-rich Repeat Variant"/>
    <property type="match status" value="2"/>
</dbReference>
<evidence type="ECO:0000259" key="5">
    <source>
        <dbReference type="PROSITE" id="PS50303"/>
    </source>
</evidence>
<dbReference type="OrthoDB" id="497380at2759"/>
<reference evidence="6" key="1">
    <citation type="submission" date="2022-01" db="EMBL/GenBank/DDBJ databases">
        <authorList>
            <person name="King R."/>
        </authorList>
    </citation>
    <scope>NUCLEOTIDE SEQUENCE</scope>
</reference>
<dbReference type="AlphaFoldDB" id="A0A9N9QK16"/>
<dbReference type="Pfam" id="PF08144">
    <property type="entry name" value="CPL"/>
    <property type="match status" value="1"/>
</dbReference>
<evidence type="ECO:0000313" key="6">
    <source>
        <dbReference type="EMBL" id="CAG9773690.1"/>
    </source>
</evidence>
<organism evidence="6 7">
    <name type="scientific">Ceutorhynchus assimilis</name>
    <name type="common">cabbage seed weevil</name>
    <dbReference type="NCBI Taxonomy" id="467358"/>
    <lineage>
        <taxon>Eukaryota</taxon>
        <taxon>Metazoa</taxon>
        <taxon>Ecdysozoa</taxon>
        <taxon>Arthropoda</taxon>
        <taxon>Hexapoda</taxon>
        <taxon>Insecta</taxon>
        <taxon>Pterygota</taxon>
        <taxon>Neoptera</taxon>
        <taxon>Endopterygota</taxon>
        <taxon>Coleoptera</taxon>
        <taxon>Polyphaga</taxon>
        <taxon>Cucujiformia</taxon>
        <taxon>Curculionidae</taxon>
        <taxon>Ceutorhynchinae</taxon>
        <taxon>Ceutorhynchus</taxon>
    </lineage>
</organism>
<gene>
    <name evidence="6" type="ORF">CEUTPL_LOCUS14076</name>
</gene>
<dbReference type="GO" id="GO:0006417">
    <property type="term" value="P:regulation of translation"/>
    <property type="evidence" value="ECO:0007669"/>
    <property type="project" value="TreeGrafter"/>
</dbReference>
<dbReference type="InterPro" id="IPR001313">
    <property type="entry name" value="Pumilio_RNA-bd_rpt"/>
</dbReference>
<name>A0A9N9QK16_9CUCU</name>
<dbReference type="EMBL" id="OU892285">
    <property type="protein sequence ID" value="CAG9773690.1"/>
    <property type="molecule type" value="Genomic_DNA"/>
</dbReference>
<evidence type="ECO:0000313" key="7">
    <source>
        <dbReference type="Proteomes" id="UP001152799"/>
    </source>
</evidence>
<dbReference type="SMART" id="SM00025">
    <property type="entry name" value="Pumilio"/>
    <property type="match status" value="6"/>
</dbReference>